<gene>
    <name evidence="1" type="ORF">LARSCL_LOCUS14247</name>
</gene>
<proteinExistence type="predicted"/>
<organism evidence="1 2">
    <name type="scientific">Larinioides sclopetarius</name>
    <dbReference type="NCBI Taxonomy" id="280406"/>
    <lineage>
        <taxon>Eukaryota</taxon>
        <taxon>Metazoa</taxon>
        <taxon>Ecdysozoa</taxon>
        <taxon>Arthropoda</taxon>
        <taxon>Chelicerata</taxon>
        <taxon>Arachnida</taxon>
        <taxon>Araneae</taxon>
        <taxon>Araneomorphae</taxon>
        <taxon>Entelegynae</taxon>
        <taxon>Araneoidea</taxon>
        <taxon>Araneidae</taxon>
        <taxon>Larinioides</taxon>
    </lineage>
</organism>
<dbReference type="Proteomes" id="UP001497382">
    <property type="component" value="Unassembled WGS sequence"/>
</dbReference>
<keyword evidence="2" id="KW-1185">Reference proteome</keyword>
<evidence type="ECO:0000313" key="2">
    <source>
        <dbReference type="Proteomes" id="UP001497382"/>
    </source>
</evidence>
<evidence type="ECO:0000313" key="1">
    <source>
        <dbReference type="EMBL" id="CAL1286439.1"/>
    </source>
</evidence>
<protein>
    <submittedName>
        <fullName evidence="1">Uncharacterized protein</fullName>
    </submittedName>
</protein>
<accession>A0AAV2AT07</accession>
<dbReference type="AlphaFoldDB" id="A0AAV2AT07"/>
<dbReference type="EMBL" id="CAXIEN010000203">
    <property type="protein sequence ID" value="CAL1286439.1"/>
    <property type="molecule type" value="Genomic_DNA"/>
</dbReference>
<comment type="caution">
    <text evidence="1">The sequence shown here is derived from an EMBL/GenBank/DDBJ whole genome shotgun (WGS) entry which is preliminary data.</text>
</comment>
<name>A0AAV2AT07_9ARAC</name>
<reference evidence="1 2" key="1">
    <citation type="submission" date="2024-04" db="EMBL/GenBank/DDBJ databases">
        <authorList>
            <person name="Rising A."/>
            <person name="Reimegard J."/>
            <person name="Sonavane S."/>
            <person name="Akerstrom W."/>
            <person name="Nylinder S."/>
            <person name="Hedman E."/>
            <person name="Kallberg Y."/>
        </authorList>
    </citation>
    <scope>NUCLEOTIDE SEQUENCE [LARGE SCALE GENOMIC DNA]</scope>
</reference>
<sequence length="127" mass="14648">MSDLTLLIRLSPRASERKKSEKRNNVITAEKLSLSATILKADEKRGDEWILKIKERISENTDLVALDARYHRFCQTKLYQAPPTGKSKGNRQHTTVDEAMEKIYSFLEEKADECQFSLDELMDQIGE</sequence>